<keyword evidence="6 8" id="KW-0472">Membrane</keyword>
<evidence type="ECO:0000256" key="8">
    <source>
        <dbReference type="RuleBase" id="RU363032"/>
    </source>
</evidence>
<dbReference type="PANTHER" id="PTHR43386:SF1">
    <property type="entry name" value="D,D-DIPEPTIDE TRANSPORT SYSTEM PERMEASE PROTEIN DDPC-RELATED"/>
    <property type="match status" value="1"/>
</dbReference>
<dbReference type="Pfam" id="PF00528">
    <property type="entry name" value="BPD_transp_1"/>
    <property type="match status" value="1"/>
</dbReference>
<dbReference type="EMBL" id="LJJD01000003">
    <property type="protein sequence ID" value="KQL59050.1"/>
    <property type="molecule type" value="Genomic_DNA"/>
</dbReference>
<dbReference type="InterPro" id="IPR035906">
    <property type="entry name" value="MetI-like_sf"/>
</dbReference>
<proteinExistence type="inferred from homology"/>
<protein>
    <submittedName>
        <fullName evidence="10">Nickel transporter permease NikC</fullName>
    </submittedName>
</protein>
<dbReference type="GO" id="GO:0055085">
    <property type="term" value="P:transmembrane transport"/>
    <property type="evidence" value="ECO:0007669"/>
    <property type="project" value="InterPro"/>
</dbReference>
<keyword evidence="3" id="KW-1003">Cell membrane</keyword>
<evidence type="ECO:0000313" key="11">
    <source>
        <dbReference type="Proteomes" id="UP000051061"/>
    </source>
</evidence>
<dbReference type="PROSITE" id="PS50928">
    <property type="entry name" value="ABC_TM1"/>
    <property type="match status" value="1"/>
</dbReference>
<gene>
    <name evidence="10" type="primary">nikC</name>
    <name evidence="10" type="ORF">AN965_00670</name>
</gene>
<evidence type="ECO:0000256" key="1">
    <source>
        <dbReference type="ARBA" id="ARBA00004651"/>
    </source>
</evidence>
<evidence type="ECO:0000256" key="2">
    <source>
        <dbReference type="ARBA" id="ARBA00022448"/>
    </source>
</evidence>
<reference evidence="10 11" key="1">
    <citation type="submission" date="2015-09" db="EMBL/GenBank/DDBJ databases">
        <title>Genome sequencing project for genomic taxonomy and phylogenomics of Bacillus-like bacteria.</title>
        <authorList>
            <person name="Liu B."/>
            <person name="Wang J."/>
            <person name="Zhu Y."/>
            <person name="Liu G."/>
            <person name="Chen Q."/>
            <person name="Chen Z."/>
            <person name="Lan J."/>
            <person name="Che J."/>
            <person name="Ge C."/>
            <person name="Shi H."/>
            <person name="Pan Z."/>
            <person name="Liu X."/>
        </authorList>
    </citation>
    <scope>NUCLEOTIDE SEQUENCE [LARGE SCALE GENOMIC DNA]</scope>
    <source>
        <strain evidence="10 11">DSM 19153</strain>
    </source>
</reference>
<dbReference type="PANTHER" id="PTHR43386">
    <property type="entry name" value="OLIGOPEPTIDE TRANSPORT SYSTEM PERMEASE PROTEIN APPC"/>
    <property type="match status" value="1"/>
</dbReference>
<comment type="caution">
    <text evidence="10">The sequence shown here is derived from an EMBL/GenBank/DDBJ whole genome shotgun (WGS) entry which is preliminary data.</text>
</comment>
<evidence type="ECO:0000256" key="3">
    <source>
        <dbReference type="ARBA" id="ARBA00022475"/>
    </source>
</evidence>
<evidence type="ECO:0000256" key="5">
    <source>
        <dbReference type="ARBA" id="ARBA00022989"/>
    </source>
</evidence>
<accession>A0A9D5I2U1</accession>
<dbReference type="GO" id="GO:0005886">
    <property type="term" value="C:plasma membrane"/>
    <property type="evidence" value="ECO:0007669"/>
    <property type="project" value="UniProtKB-SubCell"/>
</dbReference>
<dbReference type="AlphaFoldDB" id="A0A9D5I2U1"/>
<evidence type="ECO:0000256" key="6">
    <source>
        <dbReference type="ARBA" id="ARBA00023136"/>
    </source>
</evidence>
<evidence type="ECO:0000256" key="4">
    <source>
        <dbReference type="ARBA" id="ARBA00022692"/>
    </source>
</evidence>
<feature type="domain" description="ABC transmembrane type-1" evidence="9">
    <location>
        <begin position="56"/>
        <end position="241"/>
    </location>
</feature>
<feature type="transmembrane region" description="Helical" evidence="8">
    <location>
        <begin position="222"/>
        <end position="241"/>
    </location>
</feature>
<dbReference type="SUPFAM" id="SSF161098">
    <property type="entry name" value="MetI-like"/>
    <property type="match status" value="1"/>
</dbReference>
<feature type="transmembrane region" description="Helical" evidence="8">
    <location>
        <begin position="56"/>
        <end position="80"/>
    </location>
</feature>
<comment type="subcellular location">
    <subcellularLocation>
        <location evidence="1 8">Cell membrane</location>
        <topology evidence="1 8">Multi-pass membrane protein</topology>
    </subcellularLocation>
</comment>
<dbReference type="Gene3D" id="1.10.3720.10">
    <property type="entry name" value="MetI-like"/>
    <property type="match status" value="1"/>
</dbReference>
<dbReference type="InterPro" id="IPR053385">
    <property type="entry name" value="ABC_transport_permease"/>
</dbReference>
<keyword evidence="2 8" id="KW-0813">Transport</keyword>
<name>A0A9D5I2U1_9BACI</name>
<evidence type="ECO:0000313" key="10">
    <source>
        <dbReference type="EMBL" id="KQL59050.1"/>
    </source>
</evidence>
<keyword evidence="4 8" id="KW-0812">Transmembrane</keyword>
<organism evidence="10 11">
    <name type="scientific">Alkalicoccobacillus plakortidis</name>
    <dbReference type="NCBI Taxonomy" id="444060"/>
    <lineage>
        <taxon>Bacteria</taxon>
        <taxon>Bacillati</taxon>
        <taxon>Bacillota</taxon>
        <taxon>Bacilli</taxon>
        <taxon>Bacillales</taxon>
        <taxon>Bacillaceae</taxon>
        <taxon>Alkalicoccobacillus</taxon>
    </lineage>
</organism>
<dbReference type="InterPro" id="IPR050366">
    <property type="entry name" value="BP-dependent_transpt_permease"/>
</dbReference>
<evidence type="ECO:0000256" key="7">
    <source>
        <dbReference type="ARBA" id="ARBA00024202"/>
    </source>
</evidence>
<evidence type="ECO:0000259" key="9">
    <source>
        <dbReference type="PROSITE" id="PS50928"/>
    </source>
</evidence>
<sequence>MIVCFFPFASLVAPYDPFHVTMSMKLEPISIDHWLGTDGLGRDVFSRLLVGGQLTIGASLFVLLGTVVIGLPIGLLAGYFGGWLDRFFMRIANALLAFPDFLLAIVLTGLLGPHLVNLMISIIAVKWIAYARIVRNSVQEERVKEYVNYAKISGARSSRIIRRHLLPHGLRQIMALFPLDIGKIILMIASLSYIGLGVQPPGAEWGTMLNEGKMYFNQAPRLMFLPGLAIMTVVILATLTGDRIQERLGNRKGKRRRFT</sequence>
<feature type="transmembrane region" description="Helical" evidence="8">
    <location>
        <begin position="173"/>
        <end position="196"/>
    </location>
</feature>
<keyword evidence="5 8" id="KW-1133">Transmembrane helix</keyword>
<dbReference type="Proteomes" id="UP000051061">
    <property type="component" value="Unassembled WGS sequence"/>
</dbReference>
<dbReference type="NCBIfam" id="NF045474">
    <property type="entry name" value="Opp2C"/>
    <property type="match status" value="1"/>
</dbReference>
<dbReference type="CDD" id="cd06261">
    <property type="entry name" value="TM_PBP2"/>
    <property type="match status" value="1"/>
</dbReference>
<dbReference type="InterPro" id="IPR000515">
    <property type="entry name" value="MetI-like"/>
</dbReference>
<comment type="similarity">
    <text evidence="7">Belongs to the binding-protein-dependent transport system permease family. OppBC subfamily.</text>
</comment>
<keyword evidence="11" id="KW-1185">Reference proteome</keyword>